<feature type="compositionally biased region" description="Polar residues" evidence="1">
    <location>
        <begin position="1408"/>
        <end position="1431"/>
    </location>
</feature>
<organism evidence="2">
    <name type="scientific">Menopon gallinae</name>
    <name type="common">poultry shaft louse</name>
    <dbReference type="NCBI Taxonomy" id="328185"/>
    <lineage>
        <taxon>Eukaryota</taxon>
        <taxon>Metazoa</taxon>
        <taxon>Ecdysozoa</taxon>
        <taxon>Arthropoda</taxon>
        <taxon>Hexapoda</taxon>
        <taxon>Insecta</taxon>
        <taxon>Pterygota</taxon>
        <taxon>Neoptera</taxon>
        <taxon>Paraneoptera</taxon>
        <taxon>Psocodea</taxon>
        <taxon>Troctomorpha</taxon>
        <taxon>Phthiraptera</taxon>
        <taxon>Amblycera</taxon>
        <taxon>Menoponidae</taxon>
        <taxon>Menopon</taxon>
    </lineage>
</organism>
<evidence type="ECO:0000256" key="1">
    <source>
        <dbReference type="SAM" id="MobiDB-lite"/>
    </source>
</evidence>
<sequence length="1472" mass="166643">MSIAVAELMNQLNQTSNNVAVEETNKAENKGISNFAAFPWLHSILRSCREALGTRHPKRLDGLLYAFVKELSFSIKDCYSRPNRAAKLRSIVHEILVYFDMIYQDLKTEYADNNSTYLHLMTDLLSIYLDLEIKVSKRGVDSLKKIGQLMTSALYTYLGHSEEHILEAILKAKLITKSAAELCAPVLQKVLSDSKCFIADEHAYVRFLLGFKLLQKLTKKSERRMIIKMATRKLDPAPELIENIKKMNNIFPLMNATKEPITSYLMNAKFDFIKAKLEFLRISNISNSTLPDFYSDKSFGYNHSETICLLNRNNKKEECQNQLLSDSWFSSTNDSCSSDFEMDPSDYRISLSPKTVPQSNEESEEENTEVEFIGTQNKLEKPVVLVTLDSDEEAVTSQAKDNAAEVEITKDKESANEIDANAKKKGETNNASCVSDSVKVKLERDIPKTCNEIKAVPESGDSIKANDNSSTKQSGGEPPALQSPEHGTINFADSIFDDGLQSSKAVSSNSGWDEGRTEVTSSLDFISSTTDQLIDDSLITKDCEISSTLEHIIENLEEYTNYPIMKDSHENLDLIQQQIVEELTPVPHNPVPPKGNDPKDAETCPKGVVIDNLDKLITTTTTKKVNYENVAKSYKIVKSNRLKNPVQNPQINDGSEVKQYKSPPKFIKIDQSGYIGSSVKDGVKWVSKNIDFRAESEINRLAFQSAKSNDYRVTSGGLANSISEQKNAGNRFARTSQCVPIIFKKLSEEPSAELKRKQTLPKSQRTSNSKSGGRRGKSHSKTAIKTDINMKSTLKHINPDSIPQFAAEAAKEKKRKYQEDPKPEANKVIRVGSAPEHKPVEVGSVAPDKFFDLKSNFPDLGYVKSNNNRTAGSEGVTNESCLPLPYAQQMNAPYFPVQSDRANTYLSTPQVDTTVDNVDLSYRDDNFNQFSQTYTSEIVSPSFYSKKANFMSYQNEQHQLNPFEKLIADGNVQNSPLAVHLKVANSVREESRIDQEMAFEARNFPVYCSADTTTHLPVINCDGLPEFSDKEEMGNESVGSTNEEEIADLVGRGERFLEVSDNHGRMSGTEVGMTIGGVRCPAKRDLIISETSEEELRDVDEELRDFCEPWEGPRDYFPDDEEYILRALPDHQNLFSEDDFSSHLFDGTFPPANLNLETVLSEDMDITVFDDKCLYDLRGDRELDGPIFESMSNENFFAENNRRIPDGDAGDDREESCKKTPENKPKSRYKEGNVYTKAIHSKCVVNSNYSLCNLKVLGRPNRICVCFRCSYRRRWLQYYGYILRLRAVRMKELKRLHEADRLKLQDDELLRRIEESLKRNNTDKTYASLPLKKRIRKKMETESYSESYQTDKFPSYPIKPMISIAELQIGSLKKDNLLNRVIKRDETAVLAQVNCQREQTAPVKTPKSPISSSETENSQPQIPDSFDLSSRQQEDDCCPTVPPKKTKPKNNNCSLRKRKTRKKRKREFRNVR</sequence>
<reference evidence="2" key="1">
    <citation type="journal article" date="2024" name="Gigascience">
        <title>Chromosome-level genome of the poultry shaft louse Menopon gallinae provides insight into the host-switching and adaptive evolution of parasitic lice.</title>
        <authorList>
            <person name="Xu Y."/>
            <person name="Ma L."/>
            <person name="Liu S."/>
            <person name="Liang Y."/>
            <person name="Liu Q."/>
            <person name="He Z."/>
            <person name="Tian L."/>
            <person name="Duan Y."/>
            <person name="Cai W."/>
            <person name="Li H."/>
            <person name="Song F."/>
        </authorList>
    </citation>
    <scope>NUCLEOTIDE SEQUENCE</scope>
    <source>
        <strain evidence="2">Cailab_2023a</strain>
    </source>
</reference>
<feature type="region of interest" description="Disordered" evidence="1">
    <location>
        <begin position="1397"/>
        <end position="1472"/>
    </location>
</feature>
<comment type="caution">
    <text evidence="2">The sequence shown here is derived from an EMBL/GenBank/DDBJ whole genome shotgun (WGS) entry which is preliminary data.</text>
</comment>
<dbReference type="EMBL" id="JARGDH010000001">
    <property type="protein sequence ID" value="KAL0280521.1"/>
    <property type="molecule type" value="Genomic_DNA"/>
</dbReference>
<feature type="compositionally biased region" description="Basic and acidic residues" evidence="1">
    <location>
        <begin position="1215"/>
        <end position="1229"/>
    </location>
</feature>
<feature type="region of interest" description="Disordered" evidence="1">
    <location>
        <begin position="452"/>
        <end position="487"/>
    </location>
</feature>
<feature type="region of interest" description="Disordered" evidence="1">
    <location>
        <begin position="750"/>
        <end position="787"/>
    </location>
</feature>
<name>A0AAW2IF45_9NEOP</name>
<accession>A0AAW2IF45</accession>
<feature type="compositionally biased region" description="Polar residues" evidence="1">
    <location>
        <begin position="465"/>
        <end position="474"/>
    </location>
</feature>
<feature type="region of interest" description="Disordered" evidence="1">
    <location>
        <begin position="1199"/>
        <end position="1229"/>
    </location>
</feature>
<feature type="compositionally biased region" description="Basic residues" evidence="1">
    <location>
        <begin position="772"/>
        <end position="782"/>
    </location>
</feature>
<gene>
    <name evidence="2" type="ORF">PYX00_001790</name>
</gene>
<evidence type="ECO:0000313" key="2">
    <source>
        <dbReference type="EMBL" id="KAL0280521.1"/>
    </source>
</evidence>
<protein>
    <submittedName>
        <fullName evidence="2">Uncharacterized protein</fullName>
    </submittedName>
</protein>
<feature type="compositionally biased region" description="Basic residues" evidence="1">
    <location>
        <begin position="1455"/>
        <end position="1472"/>
    </location>
</feature>
<proteinExistence type="predicted"/>